<name>A0A7S1IV70_9EUGL</name>
<organism evidence="1">
    <name type="scientific">Eutreptiella gymnastica</name>
    <dbReference type="NCBI Taxonomy" id="73025"/>
    <lineage>
        <taxon>Eukaryota</taxon>
        <taxon>Discoba</taxon>
        <taxon>Euglenozoa</taxon>
        <taxon>Euglenida</taxon>
        <taxon>Spirocuta</taxon>
        <taxon>Euglenophyceae</taxon>
        <taxon>Eutreptiales</taxon>
        <taxon>Eutreptiaceae</taxon>
        <taxon>Eutreptiella</taxon>
    </lineage>
</organism>
<gene>
    <name evidence="1" type="ORF">EGYM00392_LOCUS34585</name>
</gene>
<evidence type="ECO:0000313" key="1">
    <source>
        <dbReference type="EMBL" id="CAD9023460.1"/>
    </source>
</evidence>
<sequence>MQNGIIGIFMGNSWKNVVASVRFHASVSGPKSADGLHHCSIVPLGYGLGWINALSWSQLCTHFQWHLQLDSATPLVKTIPSASMYIHVLFMSVMKTNRLSGRDQCDNKHIRGITAPLGECPNTQRGRKQAGKPRTHCRLNPPAEIMIIC</sequence>
<reference evidence="1" key="1">
    <citation type="submission" date="2021-01" db="EMBL/GenBank/DDBJ databases">
        <authorList>
            <person name="Corre E."/>
            <person name="Pelletier E."/>
            <person name="Niang G."/>
            <person name="Scheremetjew M."/>
            <person name="Finn R."/>
            <person name="Kale V."/>
            <person name="Holt S."/>
            <person name="Cochrane G."/>
            <person name="Meng A."/>
            <person name="Brown T."/>
            <person name="Cohen L."/>
        </authorList>
    </citation>
    <scope>NUCLEOTIDE SEQUENCE</scope>
    <source>
        <strain evidence="1">NIES-381</strain>
    </source>
</reference>
<dbReference type="EMBL" id="HBGA01092438">
    <property type="protein sequence ID" value="CAD9023460.1"/>
    <property type="molecule type" value="Transcribed_RNA"/>
</dbReference>
<proteinExistence type="predicted"/>
<accession>A0A7S1IV70</accession>
<protein>
    <submittedName>
        <fullName evidence="1">Uncharacterized protein</fullName>
    </submittedName>
</protein>
<dbReference type="AlphaFoldDB" id="A0A7S1IV70"/>